<evidence type="ECO:0000256" key="3">
    <source>
        <dbReference type="ARBA" id="ARBA00022448"/>
    </source>
</evidence>
<name>A0A7D9CVD0_DEKBR</name>
<comment type="function">
    <text evidence="15">Catalyzes cyanide-resistant oxygen consumption. May increase respiration when the cytochrome respiratory pathway is restricted, or in response to low temperatures.</text>
</comment>
<evidence type="ECO:0000256" key="8">
    <source>
        <dbReference type="ARBA" id="ARBA00022946"/>
    </source>
</evidence>
<keyword evidence="8" id="KW-0809">Transit peptide</keyword>
<evidence type="ECO:0000256" key="9">
    <source>
        <dbReference type="ARBA" id="ARBA00022982"/>
    </source>
</evidence>
<dbReference type="PANTHER" id="PTHR31803">
    <property type="entry name" value="ALTERNATIVE OXIDASE"/>
    <property type="match status" value="1"/>
</dbReference>
<dbReference type="Gene3D" id="1.20.1260.140">
    <property type="entry name" value="Alternative oxidase"/>
    <property type="match status" value="1"/>
</dbReference>
<keyword evidence="10 19" id="KW-1133">Transmembrane helix</keyword>
<evidence type="ECO:0000256" key="19">
    <source>
        <dbReference type="SAM" id="Phobius"/>
    </source>
</evidence>
<evidence type="ECO:0000313" key="20">
    <source>
        <dbReference type="EMBL" id="VUG16575.1"/>
    </source>
</evidence>
<keyword evidence="12 16" id="KW-0408">Iron</keyword>
<dbReference type="GO" id="GO:0010230">
    <property type="term" value="P:alternative respiration"/>
    <property type="evidence" value="ECO:0007669"/>
    <property type="project" value="TreeGrafter"/>
</dbReference>
<keyword evidence="13" id="KW-0496">Mitochondrion</keyword>
<evidence type="ECO:0000256" key="11">
    <source>
        <dbReference type="ARBA" id="ARBA00023002"/>
    </source>
</evidence>
<dbReference type="Proteomes" id="UP000478008">
    <property type="component" value="Unassembled WGS sequence"/>
</dbReference>
<keyword evidence="7" id="KW-0999">Mitochondrion inner membrane</keyword>
<feature type="binding site" evidence="16">
    <location>
        <position position="218"/>
    </location>
    <ligand>
        <name>Fe cation</name>
        <dbReference type="ChEBI" id="CHEBI:24875"/>
        <label>1</label>
    </ligand>
</feature>
<evidence type="ECO:0000313" key="21">
    <source>
        <dbReference type="Proteomes" id="UP000478008"/>
    </source>
</evidence>
<feature type="transmembrane region" description="Helical" evidence="19">
    <location>
        <begin position="168"/>
        <end position="189"/>
    </location>
</feature>
<feature type="binding site" evidence="16">
    <location>
        <position position="176"/>
    </location>
    <ligand>
        <name>Fe cation</name>
        <dbReference type="ChEBI" id="CHEBI:24875"/>
        <label>1</label>
    </ligand>
</feature>
<feature type="binding site" evidence="16">
    <location>
        <position position="266"/>
    </location>
    <ligand>
        <name>Fe cation</name>
        <dbReference type="ChEBI" id="CHEBI:24875"/>
        <label>2</label>
    </ligand>
</feature>
<feature type="transmembrane region" description="Helical" evidence="19">
    <location>
        <begin position="234"/>
        <end position="253"/>
    </location>
</feature>
<gene>
    <name evidence="20" type="primary">AOX1</name>
    <name evidence="20" type="ORF">DEBR0S1_20230G</name>
</gene>
<keyword evidence="4 17" id="KW-0679">Respiratory chain</keyword>
<dbReference type="InterPro" id="IPR038659">
    <property type="entry name" value="AOX_sf"/>
</dbReference>
<feature type="binding site" evidence="16">
    <location>
        <position position="323"/>
    </location>
    <ligand>
        <name>Fe cation</name>
        <dbReference type="ChEBI" id="CHEBI:24875"/>
        <label>2</label>
    </ligand>
</feature>
<proteinExistence type="inferred from homology"/>
<evidence type="ECO:0000256" key="18">
    <source>
        <dbReference type="SAM" id="MobiDB-lite"/>
    </source>
</evidence>
<dbReference type="FunFam" id="1.20.1260.140:FF:000002">
    <property type="entry name" value="Alternative oxidase"/>
    <property type="match status" value="1"/>
</dbReference>
<sequence>MLSTLANTHTERMAPIMYRAILNECSYSYNGLHTHRYASTATTTKTETKNESLNKPETKFLFPDAIKPEELPKARNTRLVSMRDFKHMAEGKFLTKPMFKHPVWTSEEMEGIYYTHRKCKTLDDYITFYFMRVLRNTFDFCTGYLEPKDKQDQIRIAKSKRRMTREKWLTRFIVLESIAGIPGSVAGFLRHLQSIRLMRRDKAFIETLLDEAYNERMHLLTFMKLGKPGRFARLMLWFGQGIFANLFFLTYIIRPKICHRFVGYLEEEAVLTYTRCLQDMRMGLNPQLYHTGIPQIAKDYWHLTNKDTFYDMILYIRADEAKHREVNHTFANLKLRQDRNPFAKDVPNDPRPQPLSDTLKTHRGTGWDRKDLIL</sequence>
<comment type="cofactor">
    <cofactor evidence="16 17">
        <name>Fe cation</name>
        <dbReference type="ChEBI" id="CHEBI:24875"/>
    </cofactor>
    <text evidence="16 17">Binds 2 iron ions per subunit.</text>
</comment>
<evidence type="ECO:0000256" key="13">
    <source>
        <dbReference type="ARBA" id="ARBA00023128"/>
    </source>
</evidence>
<accession>A0A7D9CVD0</accession>
<keyword evidence="21" id="KW-1185">Reference proteome</keyword>
<evidence type="ECO:0000256" key="5">
    <source>
        <dbReference type="ARBA" id="ARBA00022692"/>
    </source>
</evidence>
<dbReference type="EC" id="1.-.-.-" evidence="17"/>
<dbReference type="EMBL" id="CABFWN010000001">
    <property type="protein sequence ID" value="VUG16575.1"/>
    <property type="molecule type" value="Genomic_DNA"/>
</dbReference>
<dbReference type="PIRSF" id="PIRSF005229">
    <property type="entry name" value="AOX"/>
    <property type="match status" value="1"/>
</dbReference>
<feature type="region of interest" description="Disordered" evidence="18">
    <location>
        <begin position="340"/>
        <end position="363"/>
    </location>
</feature>
<dbReference type="CDD" id="cd01053">
    <property type="entry name" value="AOX"/>
    <property type="match status" value="1"/>
</dbReference>
<dbReference type="GO" id="GO:0098803">
    <property type="term" value="C:respiratory chain complex"/>
    <property type="evidence" value="ECO:0007669"/>
    <property type="project" value="UniProtKB-UniRule"/>
</dbReference>
<reference evidence="20 21" key="1">
    <citation type="submission" date="2019-07" db="EMBL/GenBank/DDBJ databases">
        <authorList>
            <person name="Friedrich A."/>
            <person name="Schacherer J."/>
        </authorList>
    </citation>
    <scope>NUCLEOTIDE SEQUENCE [LARGE SCALE GENOMIC DNA]</scope>
</reference>
<dbReference type="AlphaFoldDB" id="A0A7D9CVD0"/>
<keyword evidence="5 17" id="KW-0812">Transmembrane</keyword>
<dbReference type="GO" id="GO:0009916">
    <property type="term" value="F:alternative oxidase activity"/>
    <property type="evidence" value="ECO:0007669"/>
    <property type="project" value="UniProtKB-UniRule"/>
</dbReference>
<keyword evidence="3" id="KW-0813">Transport</keyword>
<feature type="binding site" evidence="16">
    <location>
        <position position="320"/>
    </location>
    <ligand>
        <name>Fe cation</name>
        <dbReference type="ChEBI" id="CHEBI:24875"/>
        <label>1</label>
    </ligand>
</feature>
<feature type="binding site" evidence="16">
    <location>
        <position position="215"/>
    </location>
    <ligand>
        <name>Fe cation</name>
        <dbReference type="ChEBI" id="CHEBI:24875"/>
        <label>1</label>
    </ligand>
</feature>
<evidence type="ECO:0000256" key="1">
    <source>
        <dbReference type="ARBA" id="ARBA00004273"/>
    </source>
</evidence>
<evidence type="ECO:0000256" key="17">
    <source>
        <dbReference type="RuleBase" id="RU003779"/>
    </source>
</evidence>
<evidence type="ECO:0000256" key="16">
    <source>
        <dbReference type="PIRSR" id="PIRSR005229-1"/>
    </source>
</evidence>
<keyword evidence="11 17" id="KW-0560">Oxidoreductase</keyword>
<evidence type="ECO:0000256" key="14">
    <source>
        <dbReference type="ARBA" id="ARBA00023136"/>
    </source>
</evidence>
<keyword evidence="14 17" id="KW-0472">Membrane</keyword>
<feature type="binding site" evidence="16">
    <location>
        <position position="320"/>
    </location>
    <ligand>
        <name>Fe cation</name>
        <dbReference type="ChEBI" id="CHEBI:24875"/>
        <label>2</label>
    </ligand>
</feature>
<organism evidence="20 21">
    <name type="scientific">Dekkera bruxellensis</name>
    <name type="common">Brettanomyces custersii</name>
    <dbReference type="NCBI Taxonomy" id="5007"/>
    <lineage>
        <taxon>Eukaryota</taxon>
        <taxon>Fungi</taxon>
        <taxon>Dikarya</taxon>
        <taxon>Ascomycota</taxon>
        <taxon>Saccharomycotina</taxon>
        <taxon>Pichiomycetes</taxon>
        <taxon>Pichiales</taxon>
        <taxon>Pichiaceae</taxon>
        <taxon>Brettanomyces</taxon>
    </lineage>
</organism>
<dbReference type="GO" id="GO:0005743">
    <property type="term" value="C:mitochondrial inner membrane"/>
    <property type="evidence" value="ECO:0007669"/>
    <property type="project" value="UniProtKB-SubCell"/>
</dbReference>
<evidence type="ECO:0000256" key="4">
    <source>
        <dbReference type="ARBA" id="ARBA00022660"/>
    </source>
</evidence>
<evidence type="ECO:0000256" key="7">
    <source>
        <dbReference type="ARBA" id="ARBA00022792"/>
    </source>
</evidence>
<evidence type="ECO:0000256" key="6">
    <source>
        <dbReference type="ARBA" id="ARBA00022723"/>
    </source>
</evidence>
<protein>
    <recommendedName>
        <fullName evidence="17">Alternative oxidase</fullName>
        <ecNumber evidence="17">1.-.-.-</ecNumber>
    </recommendedName>
</protein>
<comment type="similarity">
    <text evidence="2 17">Belongs to the alternative oxidase family.</text>
</comment>
<evidence type="ECO:0000256" key="12">
    <source>
        <dbReference type="ARBA" id="ARBA00023004"/>
    </source>
</evidence>
<keyword evidence="6 16" id="KW-0479">Metal-binding</keyword>
<evidence type="ECO:0000256" key="15">
    <source>
        <dbReference type="ARBA" id="ARBA00025285"/>
    </source>
</evidence>
<evidence type="ECO:0000256" key="2">
    <source>
        <dbReference type="ARBA" id="ARBA00008388"/>
    </source>
</evidence>
<keyword evidence="9 17" id="KW-0249">Electron transport</keyword>
<dbReference type="InterPro" id="IPR002680">
    <property type="entry name" value="AOX"/>
</dbReference>
<dbReference type="PANTHER" id="PTHR31803:SF3">
    <property type="entry name" value="ALTERNATIVE OXIDASE"/>
    <property type="match status" value="1"/>
</dbReference>
<dbReference type="Pfam" id="PF01786">
    <property type="entry name" value="AOX"/>
    <property type="match status" value="1"/>
</dbReference>
<evidence type="ECO:0000256" key="10">
    <source>
        <dbReference type="ARBA" id="ARBA00022989"/>
    </source>
</evidence>
<comment type="subcellular location">
    <subcellularLocation>
        <location evidence="1">Mitochondrion inner membrane</location>
    </subcellularLocation>
</comment>
<dbReference type="GO" id="GO:0046872">
    <property type="term" value="F:metal ion binding"/>
    <property type="evidence" value="ECO:0007669"/>
    <property type="project" value="UniProtKB-UniRule"/>
</dbReference>
<feature type="binding site" evidence="16">
    <location>
        <position position="215"/>
    </location>
    <ligand>
        <name>Fe cation</name>
        <dbReference type="ChEBI" id="CHEBI:24875"/>
        <label>2</label>
    </ligand>
</feature>